<keyword evidence="3" id="KW-1185">Reference proteome</keyword>
<dbReference type="GO" id="GO:0003700">
    <property type="term" value="F:DNA-binding transcription factor activity"/>
    <property type="evidence" value="ECO:0007669"/>
    <property type="project" value="InterPro"/>
</dbReference>
<evidence type="ECO:0000313" key="2">
    <source>
        <dbReference type="EMBL" id="GHF60500.1"/>
    </source>
</evidence>
<dbReference type="Pfam" id="PF12802">
    <property type="entry name" value="MarR_2"/>
    <property type="match status" value="1"/>
</dbReference>
<accession>A0A919B7D4</accession>
<dbReference type="Proteomes" id="UP000638313">
    <property type="component" value="Unassembled WGS sequence"/>
</dbReference>
<proteinExistence type="predicted"/>
<dbReference type="InterPro" id="IPR036390">
    <property type="entry name" value="WH_DNA-bd_sf"/>
</dbReference>
<evidence type="ECO:0000259" key="1">
    <source>
        <dbReference type="PROSITE" id="PS50995"/>
    </source>
</evidence>
<evidence type="ECO:0000313" key="3">
    <source>
        <dbReference type="Proteomes" id="UP000638313"/>
    </source>
</evidence>
<comment type="caution">
    <text evidence="2">The sequence shown here is derived from an EMBL/GenBank/DDBJ whole genome shotgun (WGS) entry which is preliminary data.</text>
</comment>
<dbReference type="GO" id="GO:0006950">
    <property type="term" value="P:response to stress"/>
    <property type="evidence" value="ECO:0007669"/>
    <property type="project" value="TreeGrafter"/>
</dbReference>
<feature type="domain" description="HTH marR-type" evidence="1">
    <location>
        <begin position="22"/>
        <end position="158"/>
    </location>
</feature>
<dbReference type="PANTHER" id="PTHR33164">
    <property type="entry name" value="TRANSCRIPTIONAL REGULATOR, MARR FAMILY"/>
    <property type="match status" value="1"/>
</dbReference>
<dbReference type="PROSITE" id="PS50995">
    <property type="entry name" value="HTH_MARR_2"/>
    <property type="match status" value="1"/>
</dbReference>
<dbReference type="InterPro" id="IPR036388">
    <property type="entry name" value="WH-like_DNA-bd_sf"/>
</dbReference>
<dbReference type="InterPro" id="IPR039422">
    <property type="entry name" value="MarR/SlyA-like"/>
</dbReference>
<dbReference type="PANTHER" id="PTHR33164:SF99">
    <property type="entry name" value="MARR FAMILY REGULATORY PROTEIN"/>
    <property type="match status" value="1"/>
</dbReference>
<dbReference type="Gene3D" id="1.10.10.10">
    <property type="entry name" value="Winged helix-like DNA-binding domain superfamily/Winged helix DNA-binding domain"/>
    <property type="match status" value="1"/>
</dbReference>
<protein>
    <submittedName>
        <fullName evidence="2">MarR family transcriptional regulator</fullName>
    </submittedName>
</protein>
<dbReference type="SMART" id="SM00347">
    <property type="entry name" value="HTH_MARR"/>
    <property type="match status" value="1"/>
</dbReference>
<reference evidence="2" key="2">
    <citation type="submission" date="2020-09" db="EMBL/GenBank/DDBJ databases">
        <authorList>
            <person name="Sun Q."/>
            <person name="Ohkuma M."/>
        </authorList>
    </citation>
    <scope>NUCLEOTIDE SEQUENCE</scope>
    <source>
        <strain evidence="2">JCM 4059</strain>
    </source>
</reference>
<reference evidence="2" key="1">
    <citation type="journal article" date="2014" name="Int. J. Syst. Evol. Microbiol.">
        <title>Complete genome sequence of Corynebacterium casei LMG S-19264T (=DSM 44701T), isolated from a smear-ripened cheese.</title>
        <authorList>
            <consortium name="US DOE Joint Genome Institute (JGI-PGF)"/>
            <person name="Walter F."/>
            <person name="Albersmeier A."/>
            <person name="Kalinowski J."/>
            <person name="Ruckert C."/>
        </authorList>
    </citation>
    <scope>NUCLEOTIDE SEQUENCE</scope>
    <source>
        <strain evidence="2">JCM 4059</strain>
    </source>
</reference>
<dbReference type="SUPFAM" id="SSF46785">
    <property type="entry name" value="Winged helix' DNA-binding domain"/>
    <property type="match status" value="1"/>
</dbReference>
<sequence>MLSMEDWPMSARHDDLPPVSPDAQAWRRFLALQAEVEGRLAQALQRGHGLGLSEYRALEDLAHAPDHERRMQELAGRIGLNQSSVTRLVARLEALGYAFKDLCPDDKRGVYAVATDAGCTRYEQARPTYEATLAETLDTATDDPHLAPAVAALRMSAVAGPGA</sequence>
<organism evidence="2 3">
    <name type="scientific">Streptomyces mashuensis</name>
    <dbReference type="NCBI Taxonomy" id="33904"/>
    <lineage>
        <taxon>Bacteria</taxon>
        <taxon>Bacillati</taxon>
        <taxon>Actinomycetota</taxon>
        <taxon>Actinomycetes</taxon>
        <taxon>Kitasatosporales</taxon>
        <taxon>Streptomycetaceae</taxon>
        <taxon>Streptomyces</taxon>
    </lineage>
</organism>
<dbReference type="EMBL" id="BNBD01000011">
    <property type="protein sequence ID" value="GHF60500.1"/>
    <property type="molecule type" value="Genomic_DNA"/>
</dbReference>
<gene>
    <name evidence="2" type="ORF">GCM10010218_47430</name>
</gene>
<dbReference type="AlphaFoldDB" id="A0A919B7D4"/>
<name>A0A919B7D4_9ACTN</name>
<dbReference type="InterPro" id="IPR000835">
    <property type="entry name" value="HTH_MarR-typ"/>
</dbReference>